<dbReference type="EMBL" id="KN847045">
    <property type="protein sequence ID" value="KIW24196.1"/>
    <property type="molecule type" value="Genomic_DNA"/>
</dbReference>
<dbReference type="GeneID" id="27349118"/>
<dbReference type="VEuPathDB" id="FungiDB:PV07_09924"/>
<proteinExistence type="predicted"/>
<feature type="compositionally biased region" description="Basic and acidic residues" evidence="1">
    <location>
        <begin position="86"/>
        <end position="116"/>
    </location>
</feature>
<dbReference type="Proteomes" id="UP000054466">
    <property type="component" value="Unassembled WGS sequence"/>
</dbReference>
<sequence length="274" mass="30958">MVLGGWKDTDNPKITGKGIAEPKLAEPEPSDPETSPKPNGKRHKKREYPAAQPQPNKSEPFPYPGDDDWPCDLEDATARSSSQNNEEEKRHDARMAEIAQHSEYERSQEEEEAEKKKVAEFRNLQYAFLWTSQFWSADNRGDQDQNKIDEWKTMMDRLTKCGIGSSYGAALDSIRKQDWSSASTSVESVKNGLDEHCRGKSFTVIQSIMGKLSQEIEKCRTEMSNNGKEGTESKEEEKEGREGERGKEGNGDHGGNKGEQLQAEIKGYLKQLRK</sequence>
<feature type="region of interest" description="Disordered" evidence="1">
    <location>
        <begin position="221"/>
        <end position="274"/>
    </location>
</feature>
<accession>A0A0D1Z961</accession>
<feature type="compositionally biased region" description="Basic and acidic residues" evidence="1">
    <location>
        <begin position="229"/>
        <end position="256"/>
    </location>
</feature>
<reference evidence="2 3" key="1">
    <citation type="submission" date="2015-01" db="EMBL/GenBank/DDBJ databases">
        <title>The Genome Sequence of Cladophialophora immunda CBS83496.</title>
        <authorList>
            <consortium name="The Broad Institute Genomics Platform"/>
            <person name="Cuomo C."/>
            <person name="de Hoog S."/>
            <person name="Gorbushina A."/>
            <person name="Stielow B."/>
            <person name="Teixiera M."/>
            <person name="Abouelleil A."/>
            <person name="Chapman S.B."/>
            <person name="Priest M."/>
            <person name="Young S.K."/>
            <person name="Wortman J."/>
            <person name="Nusbaum C."/>
            <person name="Birren B."/>
        </authorList>
    </citation>
    <scope>NUCLEOTIDE SEQUENCE [LARGE SCALE GENOMIC DNA]</scope>
    <source>
        <strain evidence="2 3">CBS 83496</strain>
    </source>
</reference>
<feature type="compositionally biased region" description="Acidic residues" evidence="1">
    <location>
        <begin position="65"/>
        <end position="75"/>
    </location>
</feature>
<name>A0A0D1Z961_9EURO</name>
<evidence type="ECO:0000313" key="2">
    <source>
        <dbReference type="EMBL" id="KIW24196.1"/>
    </source>
</evidence>
<dbReference type="HOGENOM" id="CLU_1015660_0_0_1"/>
<evidence type="ECO:0000256" key="1">
    <source>
        <dbReference type="SAM" id="MobiDB-lite"/>
    </source>
</evidence>
<evidence type="ECO:0000313" key="3">
    <source>
        <dbReference type="Proteomes" id="UP000054466"/>
    </source>
</evidence>
<protein>
    <submittedName>
        <fullName evidence="2">Uncharacterized protein</fullName>
    </submittedName>
</protein>
<feature type="region of interest" description="Disordered" evidence="1">
    <location>
        <begin position="1"/>
        <end position="116"/>
    </location>
</feature>
<organism evidence="2 3">
    <name type="scientific">Cladophialophora immunda</name>
    <dbReference type="NCBI Taxonomy" id="569365"/>
    <lineage>
        <taxon>Eukaryota</taxon>
        <taxon>Fungi</taxon>
        <taxon>Dikarya</taxon>
        <taxon>Ascomycota</taxon>
        <taxon>Pezizomycotina</taxon>
        <taxon>Eurotiomycetes</taxon>
        <taxon>Chaetothyriomycetidae</taxon>
        <taxon>Chaetothyriales</taxon>
        <taxon>Herpotrichiellaceae</taxon>
        <taxon>Cladophialophora</taxon>
    </lineage>
</organism>
<keyword evidence="3" id="KW-1185">Reference proteome</keyword>
<dbReference type="AlphaFoldDB" id="A0A0D1Z961"/>
<gene>
    <name evidence="2" type="ORF">PV07_09924</name>
</gene>
<dbReference type="RefSeq" id="XP_016244412.1">
    <property type="nucleotide sequence ID" value="XM_016397221.1"/>
</dbReference>